<feature type="transmembrane region" description="Helical" evidence="1">
    <location>
        <begin position="6"/>
        <end position="36"/>
    </location>
</feature>
<sequence>MKRDNSIWWILAAVVLLLCFGDNILALAGSVVGGILSFTISGVVLLAVAALVFFVVMAIFGSVFFAILMAVGALLLGGLTVFWPILLAIFVVYLLVRKKPRAV</sequence>
<evidence type="ECO:0000256" key="1">
    <source>
        <dbReference type="SAM" id="Phobius"/>
    </source>
</evidence>
<evidence type="ECO:0000313" key="3">
    <source>
        <dbReference type="Proteomes" id="UP000014115"/>
    </source>
</evidence>
<feature type="transmembrane region" description="Helical" evidence="1">
    <location>
        <begin position="74"/>
        <end position="96"/>
    </location>
</feature>
<gene>
    <name evidence="2" type="ORF">A10D4_00015</name>
</gene>
<comment type="caution">
    <text evidence="2">The sequence shown here is derived from an EMBL/GenBank/DDBJ whole genome shotgun (WGS) entry which is preliminary data.</text>
</comment>
<dbReference type="AlphaFoldDB" id="K2KHF4"/>
<name>K2KHF4_9GAMM</name>
<dbReference type="RefSeq" id="WP_008486912.1">
    <property type="nucleotide sequence ID" value="NZ_AMRG01000001.1"/>
</dbReference>
<dbReference type="Proteomes" id="UP000014115">
    <property type="component" value="Unassembled WGS sequence"/>
</dbReference>
<keyword evidence="1" id="KW-0472">Membrane</keyword>
<dbReference type="STRING" id="740709.A10D4_00015"/>
<reference evidence="2 3" key="1">
    <citation type="journal article" date="2012" name="J. Bacteriol.">
        <title>Genome Sequence of Idiomarina xiamenensis Type Strain 10-D-4.</title>
        <authorList>
            <person name="Lai Q."/>
            <person name="Wang L."/>
            <person name="Wang W."/>
            <person name="Shao Z."/>
        </authorList>
    </citation>
    <scope>NUCLEOTIDE SEQUENCE [LARGE SCALE GENOMIC DNA]</scope>
    <source>
        <strain evidence="2 3">10-D-4</strain>
    </source>
</reference>
<keyword evidence="1" id="KW-1133">Transmembrane helix</keyword>
<evidence type="ECO:0000313" key="2">
    <source>
        <dbReference type="EMBL" id="EKE87433.1"/>
    </source>
</evidence>
<keyword evidence="3" id="KW-1185">Reference proteome</keyword>
<dbReference type="PATRIC" id="fig|740709.3.peg.3"/>
<proteinExistence type="predicted"/>
<dbReference type="eggNOG" id="ENOG5031ICW">
    <property type="taxonomic scope" value="Bacteria"/>
</dbReference>
<organism evidence="2 3">
    <name type="scientific">Idiomarina xiamenensis 10-D-4</name>
    <dbReference type="NCBI Taxonomy" id="740709"/>
    <lineage>
        <taxon>Bacteria</taxon>
        <taxon>Pseudomonadati</taxon>
        <taxon>Pseudomonadota</taxon>
        <taxon>Gammaproteobacteria</taxon>
        <taxon>Alteromonadales</taxon>
        <taxon>Idiomarinaceae</taxon>
        <taxon>Idiomarina</taxon>
    </lineage>
</organism>
<keyword evidence="1" id="KW-0812">Transmembrane</keyword>
<protein>
    <submittedName>
        <fullName evidence="2">Uncharacterized protein</fullName>
    </submittedName>
</protein>
<dbReference type="EMBL" id="AMRG01000001">
    <property type="protein sequence ID" value="EKE87433.1"/>
    <property type="molecule type" value="Genomic_DNA"/>
</dbReference>
<feature type="transmembrane region" description="Helical" evidence="1">
    <location>
        <begin position="43"/>
        <end position="68"/>
    </location>
</feature>
<accession>K2KHF4</accession>